<dbReference type="RefSeq" id="WP_230869677.1">
    <property type="nucleotide sequence ID" value="NZ_CP046640.1"/>
</dbReference>
<feature type="transmembrane region" description="Helical" evidence="5">
    <location>
        <begin position="320"/>
        <end position="342"/>
    </location>
</feature>
<feature type="transmembrane region" description="Helical" evidence="5">
    <location>
        <begin position="119"/>
        <end position="139"/>
    </location>
</feature>
<name>A0A8A7KEK5_9FIRM</name>
<feature type="domain" description="Cation/H+ exchanger transmembrane" evidence="6">
    <location>
        <begin position="35"/>
        <end position="416"/>
    </location>
</feature>
<dbReference type="GO" id="GO:0015297">
    <property type="term" value="F:antiporter activity"/>
    <property type="evidence" value="ECO:0007669"/>
    <property type="project" value="InterPro"/>
</dbReference>
<dbReference type="PANTHER" id="PTHR43021:SF2">
    <property type="entry name" value="CATION_H+ EXCHANGER DOMAIN-CONTAINING PROTEIN"/>
    <property type="match status" value="1"/>
</dbReference>
<dbReference type="InterPro" id="IPR038770">
    <property type="entry name" value="Na+/solute_symporter_sf"/>
</dbReference>
<proteinExistence type="predicted"/>
<accession>A0A8A7KEK5</accession>
<dbReference type="EMBL" id="CP046640">
    <property type="protein sequence ID" value="QTL98098.1"/>
    <property type="molecule type" value="Genomic_DNA"/>
</dbReference>
<feature type="transmembrane region" description="Helical" evidence="5">
    <location>
        <begin position="51"/>
        <end position="74"/>
    </location>
</feature>
<dbReference type="PANTHER" id="PTHR43021">
    <property type="entry name" value="NA(+)/H(+) ANTIPORTER-RELATED"/>
    <property type="match status" value="1"/>
</dbReference>
<comment type="subcellular location">
    <subcellularLocation>
        <location evidence="1">Membrane</location>
        <topology evidence="1">Multi-pass membrane protein</topology>
    </subcellularLocation>
</comment>
<keyword evidence="4 5" id="KW-0472">Membrane</keyword>
<protein>
    <submittedName>
        <fullName evidence="7">Cation:proton antiporter</fullName>
    </submittedName>
</protein>
<keyword evidence="3 5" id="KW-1133">Transmembrane helix</keyword>
<dbReference type="InterPro" id="IPR006153">
    <property type="entry name" value="Cation/H_exchanger_TM"/>
</dbReference>
<feature type="transmembrane region" description="Helical" evidence="5">
    <location>
        <begin position="25"/>
        <end position="44"/>
    </location>
</feature>
<dbReference type="KEGG" id="ifn:GM661_08975"/>
<keyword evidence="8" id="KW-1185">Reference proteome</keyword>
<evidence type="ECO:0000313" key="7">
    <source>
        <dbReference type="EMBL" id="QTL98098.1"/>
    </source>
</evidence>
<feature type="transmembrane region" description="Helical" evidence="5">
    <location>
        <begin position="295"/>
        <end position="313"/>
    </location>
</feature>
<dbReference type="GO" id="GO:1902600">
    <property type="term" value="P:proton transmembrane transport"/>
    <property type="evidence" value="ECO:0007669"/>
    <property type="project" value="InterPro"/>
</dbReference>
<evidence type="ECO:0000313" key="8">
    <source>
        <dbReference type="Proteomes" id="UP000665020"/>
    </source>
</evidence>
<feature type="transmembrane region" description="Helical" evidence="5">
    <location>
        <begin position="179"/>
        <end position="198"/>
    </location>
</feature>
<evidence type="ECO:0000256" key="4">
    <source>
        <dbReference type="ARBA" id="ARBA00023136"/>
    </source>
</evidence>
<feature type="transmembrane region" description="Helical" evidence="5">
    <location>
        <begin position="94"/>
        <end position="112"/>
    </location>
</feature>
<evidence type="ECO:0000259" key="6">
    <source>
        <dbReference type="Pfam" id="PF00999"/>
    </source>
</evidence>
<keyword evidence="2 5" id="KW-0812">Transmembrane</keyword>
<dbReference type="Gene3D" id="1.20.1530.20">
    <property type="match status" value="1"/>
</dbReference>
<evidence type="ECO:0000256" key="1">
    <source>
        <dbReference type="ARBA" id="ARBA00004141"/>
    </source>
</evidence>
<reference evidence="7" key="1">
    <citation type="submission" date="2019-12" db="EMBL/GenBank/DDBJ databases">
        <authorList>
            <person name="zhang j."/>
            <person name="sun C.M."/>
        </authorList>
    </citation>
    <scope>NUCLEOTIDE SEQUENCE</scope>
    <source>
        <strain evidence="7">NS-1</strain>
    </source>
</reference>
<evidence type="ECO:0000256" key="2">
    <source>
        <dbReference type="ARBA" id="ARBA00022692"/>
    </source>
</evidence>
<dbReference type="AlphaFoldDB" id="A0A8A7KEK5"/>
<sequence>MGSLKSVEDLQGLQDWFVLNGVSDIDLYIIALLIFLAMLIVLLVKKMHIPIVVGYVFLGMLLSVSVVNCLPFLSAEVKRWYAFSVETFDYIPDLALAFIAFTIGSELSIKILKNLGKKIILIVFFESIGAFLLVFLALLAIGQPFYLAIILGAIASATAPAATVMVLKEYNAQGSLTSTLLAVVGIDDALALTLFSFAEPISLIKISGTGSLSLSNAFFIPLCEVLVSVLLGGIIGFISIKLIVKYEDKTKKILILAATVIGTSAISVIWGISPLISNMAVGFSYRNFVDKNPGIAEYLEVFTIPLYAMFFILAGTKIRIMAVSSIGFLIMALVYTLARMIGKVGGASLGAYLADAEPKIKKYIGMGLLSQVGVAVALAYTVQKDYAAFPKIGLMVFNILLFTTALTEVIGPLMTKYAVIHSGEASN</sequence>
<feature type="transmembrane region" description="Helical" evidence="5">
    <location>
        <begin position="145"/>
        <end position="167"/>
    </location>
</feature>
<evidence type="ECO:0000256" key="3">
    <source>
        <dbReference type="ARBA" id="ARBA00022989"/>
    </source>
</evidence>
<feature type="transmembrane region" description="Helical" evidence="5">
    <location>
        <begin position="253"/>
        <end position="275"/>
    </location>
</feature>
<feature type="transmembrane region" description="Helical" evidence="5">
    <location>
        <begin position="362"/>
        <end position="382"/>
    </location>
</feature>
<evidence type="ECO:0000256" key="5">
    <source>
        <dbReference type="SAM" id="Phobius"/>
    </source>
</evidence>
<feature type="transmembrane region" description="Helical" evidence="5">
    <location>
        <begin position="394"/>
        <end position="414"/>
    </location>
</feature>
<organism evidence="7 8">
    <name type="scientific">Iocasia fonsfrigidae</name>
    <dbReference type="NCBI Taxonomy" id="2682810"/>
    <lineage>
        <taxon>Bacteria</taxon>
        <taxon>Bacillati</taxon>
        <taxon>Bacillota</taxon>
        <taxon>Clostridia</taxon>
        <taxon>Halanaerobiales</taxon>
        <taxon>Halanaerobiaceae</taxon>
        <taxon>Iocasia</taxon>
    </lineage>
</organism>
<dbReference type="GO" id="GO:0016020">
    <property type="term" value="C:membrane"/>
    <property type="evidence" value="ECO:0007669"/>
    <property type="project" value="UniProtKB-SubCell"/>
</dbReference>
<dbReference type="Pfam" id="PF00999">
    <property type="entry name" value="Na_H_Exchanger"/>
    <property type="match status" value="1"/>
</dbReference>
<feature type="transmembrane region" description="Helical" evidence="5">
    <location>
        <begin position="218"/>
        <end position="244"/>
    </location>
</feature>
<dbReference type="Proteomes" id="UP000665020">
    <property type="component" value="Chromosome"/>
</dbReference>
<gene>
    <name evidence="7" type="ORF">GM661_08975</name>
</gene>